<feature type="region of interest" description="Disordered" evidence="1">
    <location>
        <begin position="34"/>
        <end position="54"/>
    </location>
</feature>
<sequence>MITARNVSIPWLLLPAVAAATLLLAYHTLATSPPPSNRLPTPTDPGLASLPPDSRAREIYPEDWIEGGKYVQLPMGRVRYWLVGPPNGKKITLIHGLSLPSFVFQHLIPILTAANYQVLIYDLYGRGYSDAPRATAYDAKLYVTQLALLLQHIGWAKTHLLGFSMGGAIAASFVAAFPDLVEKDVVLVASVGVWGPMPQMKYRHLPGVERRTIRSMFGNSKPTTPLEEIVQQQYKHLPGFGHAVVSSLLEGPVSTSKWAFECDVWRERRVLLVHGTEDDVVPLHQIRSVIHTSTSSSKHSHSDNNNEAWAPVRVRVGVRVRTADIAGGTHDVVYTHPGEVGQVVLRFLDG</sequence>
<evidence type="ECO:0000256" key="1">
    <source>
        <dbReference type="SAM" id="MobiDB-lite"/>
    </source>
</evidence>
<keyword evidence="4" id="KW-0378">Hydrolase</keyword>
<keyword evidence="2" id="KW-0732">Signal</keyword>
<dbReference type="PANTHER" id="PTHR43194:SF2">
    <property type="entry name" value="PEROXISOMAL MEMBRANE PROTEIN LPX1"/>
    <property type="match status" value="1"/>
</dbReference>
<dbReference type="PANTHER" id="PTHR43194">
    <property type="entry name" value="HYDROLASE ALPHA/BETA FOLD FAMILY"/>
    <property type="match status" value="1"/>
</dbReference>
<dbReference type="InterPro" id="IPR050228">
    <property type="entry name" value="Carboxylesterase_BioH"/>
</dbReference>
<organism evidence="4 5">
    <name type="scientific">Favolaschia claudopus</name>
    <dbReference type="NCBI Taxonomy" id="2862362"/>
    <lineage>
        <taxon>Eukaryota</taxon>
        <taxon>Fungi</taxon>
        <taxon>Dikarya</taxon>
        <taxon>Basidiomycota</taxon>
        <taxon>Agaricomycotina</taxon>
        <taxon>Agaricomycetes</taxon>
        <taxon>Agaricomycetidae</taxon>
        <taxon>Agaricales</taxon>
        <taxon>Marasmiineae</taxon>
        <taxon>Mycenaceae</taxon>
        <taxon>Favolaschia</taxon>
    </lineage>
</organism>
<dbReference type="PRINTS" id="PR00111">
    <property type="entry name" value="ABHYDROLASE"/>
</dbReference>
<accession>A0AAV9ZDW2</accession>
<dbReference type="InterPro" id="IPR029058">
    <property type="entry name" value="AB_hydrolase_fold"/>
</dbReference>
<feature type="chain" id="PRO_5043900494" evidence="2">
    <location>
        <begin position="20"/>
        <end position="350"/>
    </location>
</feature>
<dbReference type="InterPro" id="IPR000073">
    <property type="entry name" value="AB_hydrolase_1"/>
</dbReference>
<dbReference type="InterPro" id="IPR022742">
    <property type="entry name" value="Hydrolase_4"/>
</dbReference>
<evidence type="ECO:0000259" key="3">
    <source>
        <dbReference type="Pfam" id="PF12146"/>
    </source>
</evidence>
<keyword evidence="5" id="KW-1185">Reference proteome</keyword>
<proteinExistence type="predicted"/>
<dbReference type="Pfam" id="PF12146">
    <property type="entry name" value="Hydrolase_4"/>
    <property type="match status" value="1"/>
</dbReference>
<protein>
    <submittedName>
        <fullName evidence="4">Alpha/Beta hydrolase protein</fullName>
    </submittedName>
</protein>
<evidence type="ECO:0000313" key="4">
    <source>
        <dbReference type="EMBL" id="KAK6978185.1"/>
    </source>
</evidence>
<reference evidence="4 5" key="1">
    <citation type="journal article" date="2024" name="J Genomics">
        <title>Draft genome sequencing and assembly of Favolaschia claudopus CIRM-BRFM 2984 isolated from oak limbs.</title>
        <authorList>
            <person name="Navarro D."/>
            <person name="Drula E."/>
            <person name="Chaduli D."/>
            <person name="Cazenave R."/>
            <person name="Ahrendt S."/>
            <person name="Wang J."/>
            <person name="Lipzen A."/>
            <person name="Daum C."/>
            <person name="Barry K."/>
            <person name="Grigoriev I.V."/>
            <person name="Favel A."/>
            <person name="Rosso M.N."/>
            <person name="Martin F."/>
        </authorList>
    </citation>
    <scope>NUCLEOTIDE SEQUENCE [LARGE SCALE GENOMIC DNA]</scope>
    <source>
        <strain evidence="4 5">CIRM-BRFM 2984</strain>
    </source>
</reference>
<feature type="signal peptide" evidence="2">
    <location>
        <begin position="1"/>
        <end position="19"/>
    </location>
</feature>
<dbReference type="SUPFAM" id="SSF53474">
    <property type="entry name" value="alpha/beta-Hydrolases"/>
    <property type="match status" value="1"/>
</dbReference>
<dbReference type="Proteomes" id="UP001362999">
    <property type="component" value="Unassembled WGS sequence"/>
</dbReference>
<dbReference type="EMBL" id="JAWWNJ010000161">
    <property type="protein sequence ID" value="KAK6978185.1"/>
    <property type="molecule type" value="Genomic_DNA"/>
</dbReference>
<evidence type="ECO:0000256" key="2">
    <source>
        <dbReference type="SAM" id="SignalP"/>
    </source>
</evidence>
<comment type="caution">
    <text evidence="4">The sequence shown here is derived from an EMBL/GenBank/DDBJ whole genome shotgun (WGS) entry which is preliminary data.</text>
</comment>
<gene>
    <name evidence="4" type="ORF">R3P38DRAFT_3119900</name>
</gene>
<evidence type="ECO:0000313" key="5">
    <source>
        <dbReference type="Proteomes" id="UP001362999"/>
    </source>
</evidence>
<feature type="domain" description="Serine aminopeptidase S33" evidence="3">
    <location>
        <begin position="89"/>
        <end position="301"/>
    </location>
</feature>
<dbReference type="Gene3D" id="3.40.50.1820">
    <property type="entry name" value="alpha/beta hydrolase"/>
    <property type="match status" value="1"/>
</dbReference>
<dbReference type="AlphaFoldDB" id="A0AAV9ZDW2"/>
<name>A0AAV9ZDW2_9AGAR</name>
<dbReference type="GO" id="GO:0016787">
    <property type="term" value="F:hydrolase activity"/>
    <property type="evidence" value="ECO:0007669"/>
    <property type="project" value="UniProtKB-KW"/>
</dbReference>